<dbReference type="PROSITE" id="PS50011">
    <property type="entry name" value="PROTEIN_KINASE_DOM"/>
    <property type="match status" value="1"/>
</dbReference>
<dbReference type="GO" id="GO:0004674">
    <property type="term" value="F:protein serine/threonine kinase activity"/>
    <property type="evidence" value="ECO:0007669"/>
    <property type="project" value="UniProtKB-KW"/>
</dbReference>
<keyword evidence="6" id="KW-1133">Transmembrane helix</keyword>
<dbReference type="PANTHER" id="PTHR24345:SF0">
    <property type="entry name" value="CELL CYCLE SERINE_THREONINE-PROTEIN KINASE CDC5_MSD2"/>
    <property type="match status" value="1"/>
</dbReference>
<evidence type="ECO:0000313" key="8">
    <source>
        <dbReference type="EMBL" id="CCK70952.1"/>
    </source>
</evidence>
<keyword evidence="6" id="KW-0812">Transmembrane</keyword>
<keyword evidence="4" id="KW-0418">Kinase</keyword>
<keyword evidence="5" id="KW-0067">ATP-binding</keyword>
<evidence type="ECO:0000256" key="4">
    <source>
        <dbReference type="ARBA" id="ARBA00022777"/>
    </source>
</evidence>
<dbReference type="Gene3D" id="1.10.510.10">
    <property type="entry name" value="Transferase(Phosphotransferase) domain 1"/>
    <property type="match status" value="1"/>
</dbReference>
<dbReference type="STRING" id="1071383.J7S0A0"/>
<dbReference type="Pfam" id="PF00069">
    <property type="entry name" value="Pkinase"/>
    <property type="match status" value="1"/>
</dbReference>
<sequence>MRLKRSRTNDSLFDAEQDSSVTKRVSNIIELRSKRGGKEKVYYRGSEINRGSHSVVYKVFDSEDRIFAGKKVHCPNKENKRKIIKELEIYKVICRSHHNHIVALRDAFQWGKESCIYMILDYCSNNSLQSILQYRGSLNEVECKELMIQLCGGIYWLHLNNVIHGDLKLSNILFDEGQQLKICDFGSSFIATSSPRGPGEIMGTPYYLAPETVYTHKNINKSGMAILLISFPIDIWSMGIVLYSLLYGINPFIKSVDELHNVSLDELMQRITSGVIEFPTNKAVGAGAQQLILKMLSQNPLERITLVEIVCDPWIRFAFTNNAPQFGLNKLKTNSEQSLLAYLGCVRNANFQGLLGDKGDTSQSGRRQLKTLLKNAKKYREKTLKVLREQYGLPTVRLPPVAFVNELTVPLTAEIIKNELQVVLRNICEAQWAARTHRTTLNPTSTDDSPTQSPILVHKYKFLDEGCPAVSYELTNGQFGTMWKQGHSVVIRGNSNKFWYVVPDAKLGWISKSFESSMRSKLPAEITRRVSATQDLKLEFGTSTEPAVHLATKEVFLRDYMICESPSGISDGGRIELFELSNGTLQVNFVGEKSTMVLSNRGRCISVITPSFEVYNENLASFLNDHAGDSELSTKMLLINEILTRRIGI</sequence>
<reference evidence="9" key="2">
    <citation type="submission" date="2012-08" db="EMBL/GenBank/DDBJ databases">
        <title>Genome sequence of Kazachstania naganishii.</title>
        <authorList>
            <person name="Gordon J.L."/>
            <person name="Armisen D."/>
            <person name="Proux-Wera E."/>
            <person name="OhEigeartaigh S.S."/>
            <person name="Byrne K.P."/>
            <person name="Wolfe K.H."/>
        </authorList>
    </citation>
    <scope>NUCLEOTIDE SEQUENCE [LARGE SCALE GENOMIC DNA]</scope>
    <source>
        <strain evidence="9">ATCC MYA-139 / BCRC 22969 / CBS 8797 / CCRC 22969 / KCTC 17520 / NBRC 10181 / NCYC 3082</strain>
    </source>
</reference>
<evidence type="ECO:0000256" key="5">
    <source>
        <dbReference type="ARBA" id="ARBA00022840"/>
    </source>
</evidence>
<keyword evidence="1" id="KW-0723">Serine/threonine-protein kinase</keyword>
<dbReference type="RefSeq" id="XP_022465198.1">
    <property type="nucleotide sequence ID" value="XM_022608732.1"/>
</dbReference>
<dbReference type="EMBL" id="HE978319">
    <property type="protein sequence ID" value="CCK70952.1"/>
    <property type="molecule type" value="Genomic_DNA"/>
</dbReference>
<dbReference type="SMART" id="SM00220">
    <property type="entry name" value="S_TKc"/>
    <property type="match status" value="1"/>
</dbReference>
<evidence type="ECO:0000256" key="3">
    <source>
        <dbReference type="ARBA" id="ARBA00022741"/>
    </source>
</evidence>
<dbReference type="GO" id="GO:0005634">
    <property type="term" value="C:nucleus"/>
    <property type="evidence" value="ECO:0007669"/>
    <property type="project" value="TreeGrafter"/>
</dbReference>
<reference evidence="8 9" key="1">
    <citation type="journal article" date="2011" name="Proc. Natl. Acad. Sci. U.S.A.">
        <title>Evolutionary erosion of yeast sex chromosomes by mating-type switching accidents.</title>
        <authorList>
            <person name="Gordon J.L."/>
            <person name="Armisen D."/>
            <person name="Proux-Wera E."/>
            <person name="Oheigeartaigh S.S."/>
            <person name="Byrne K.P."/>
            <person name="Wolfe K.H."/>
        </authorList>
    </citation>
    <scope>NUCLEOTIDE SEQUENCE [LARGE SCALE GENOMIC DNA]</scope>
    <source>
        <strain evidence="9">ATCC MYA-139 / BCRC 22969 / CBS 8797 / CCRC 22969 / KCTC 17520 / NBRC 10181 / NCYC 3082</strain>
    </source>
</reference>
<feature type="domain" description="Protein kinase" evidence="7">
    <location>
        <begin position="42"/>
        <end position="315"/>
    </location>
</feature>
<keyword evidence="9" id="KW-1185">Reference proteome</keyword>
<dbReference type="HOGENOM" id="CLU_000288_46_2_1"/>
<evidence type="ECO:0000256" key="2">
    <source>
        <dbReference type="ARBA" id="ARBA00022679"/>
    </source>
</evidence>
<dbReference type="Proteomes" id="UP000006310">
    <property type="component" value="Chromosome 6"/>
</dbReference>
<keyword evidence="3" id="KW-0547">Nucleotide-binding</keyword>
<proteinExistence type="predicted"/>
<accession>J7S0A0</accession>
<dbReference type="InterPro" id="IPR008271">
    <property type="entry name" value="Ser/Thr_kinase_AS"/>
</dbReference>
<dbReference type="SUPFAM" id="SSF56112">
    <property type="entry name" value="Protein kinase-like (PK-like)"/>
    <property type="match status" value="1"/>
</dbReference>
<evidence type="ECO:0000259" key="7">
    <source>
        <dbReference type="PROSITE" id="PS50011"/>
    </source>
</evidence>
<organism evidence="8 9">
    <name type="scientific">Huiozyma naganishii (strain ATCC MYA-139 / BCRC 22969 / CBS 8797 / KCTC 17520 / NBRC 10181 / NCYC 3082 / Yp74L-3)</name>
    <name type="common">Yeast</name>
    <name type="synonym">Kazachstania naganishii</name>
    <dbReference type="NCBI Taxonomy" id="1071383"/>
    <lineage>
        <taxon>Eukaryota</taxon>
        <taxon>Fungi</taxon>
        <taxon>Dikarya</taxon>
        <taxon>Ascomycota</taxon>
        <taxon>Saccharomycotina</taxon>
        <taxon>Saccharomycetes</taxon>
        <taxon>Saccharomycetales</taxon>
        <taxon>Saccharomycetaceae</taxon>
        <taxon>Huiozyma</taxon>
    </lineage>
</organism>
<dbReference type="InterPro" id="IPR033695">
    <property type="entry name" value="POLO_box_2"/>
</dbReference>
<dbReference type="SUPFAM" id="SSF82615">
    <property type="entry name" value="Polo-box domain"/>
    <property type="match status" value="1"/>
</dbReference>
<dbReference type="GO" id="GO:0005524">
    <property type="term" value="F:ATP binding"/>
    <property type="evidence" value="ECO:0007669"/>
    <property type="project" value="UniProtKB-KW"/>
</dbReference>
<dbReference type="InterPro" id="IPR000959">
    <property type="entry name" value="POLO_box_dom"/>
</dbReference>
<protein>
    <recommendedName>
        <fullName evidence="7">Protein kinase domain-containing protein</fullName>
    </recommendedName>
</protein>
<dbReference type="eggNOG" id="KOG0575">
    <property type="taxonomic scope" value="Eukaryota"/>
</dbReference>
<keyword evidence="6" id="KW-0472">Membrane</keyword>
<keyword evidence="2" id="KW-0808">Transferase</keyword>
<dbReference type="GeneID" id="34526667"/>
<dbReference type="KEGG" id="kng:KNAG_0F02900"/>
<evidence type="ECO:0000313" key="9">
    <source>
        <dbReference type="Proteomes" id="UP000006310"/>
    </source>
</evidence>
<dbReference type="Gene3D" id="3.30.1120.30">
    <property type="entry name" value="POLO box domain"/>
    <property type="match status" value="1"/>
</dbReference>
<dbReference type="InterPro" id="IPR000719">
    <property type="entry name" value="Prot_kinase_dom"/>
</dbReference>
<evidence type="ECO:0000256" key="6">
    <source>
        <dbReference type="SAM" id="Phobius"/>
    </source>
</evidence>
<dbReference type="InterPro" id="IPR036947">
    <property type="entry name" value="POLO_box_dom_sf"/>
</dbReference>
<evidence type="ECO:0000256" key="1">
    <source>
        <dbReference type="ARBA" id="ARBA00022527"/>
    </source>
</evidence>
<dbReference type="CDD" id="cd13117">
    <property type="entry name" value="POLO_box_2"/>
    <property type="match status" value="1"/>
</dbReference>
<dbReference type="PANTHER" id="PTHR24345">
    <property type="entry name" value="SERINE/THREONINE-PROTEIN KINASE PLK"/>
    <property type="match status" value="1"/>
</dbReference>
<dbReference type="PROSITE" id="PS00108">
    <property type="entry name" value="PROTEIN_KINASE_ST"/>
    <property type="match status" value="1"/>
</dbReference>
<name>J7S0A0_HUIN7</name>
<gene>
    <name evidence="8" type="primary">KNAG0F02900</name>
    <name evidence="8" type="ordered locus">KNAG_0F02900</name>
</gene>
<dbReference type="AlphaFoldDB" id="J7S0A0"/>
<dbReference type="OrthoDB" id="4062651at2759"/>
<dbReference type="InterPro" id="IPR011009">
    <property type="entry name" value="Kinase-like_dom_sf"/>
</dbReference>
<dbReference type="Pfam" id="PF00659">
    <property type="entry name" value="POLO_box"/>
    <property type="match status" value="1"/>
</dbReference>
<feature type="transmembrane region" description="Helical" evidence="6">
    <location>
        <begin position="225"/>
        <end position="246"/>
    </location>
</feature>